<organism evidence="2 3">
    <name type="scientific">Ooceraea biroi</name>
    <name type="common">Clonal raider ant</name>
    <name type="synonym">Cerapachys biroi</name>
    <dbReference type="NCBI Taxonomy" id="2015173"/>
    <lineage>
        <taxon>Eukaryota</taxon>
        <taxon>Metazoa</taxon>
        <taxon>Ecdysozoa</taxon>
        <taxon>Arthropoda</taxon>
        <taxon>Hexapoda</taxon>
        <taxon>Insecta</taxon>
        <taxon>Pterygota</taxon>
        <taxon>Neoptera</taxon>
        <taxon>Endopterygota</taxon>
        <taxon>Hymenoptera</taxon>
        <taxon>Apocrita</taxon>
        <taxon>Aculeata</taxon>
        <taxon>Formicoidea</taxon>
        <taxon>Formicidae</taxon>
        <taxon>Dorylinae</taxon>
        <taxon>Ooceraea</taxon>
    </lineage>
</organism>
<reference evidence="2 3" key="1">
    <citation type="journal article" date="2014" name="Curr. Biol.">
        <title>The genome of the clonal raider ant Cerapachys biroi.</title>
        <authorList>
            <person name="Oxley P.R."/>
            <person name="Ji L."/>
            <person name="Fetter-Pruneda I."/>
            <person name="McKenzie S.K."/>
            <person name="Li C."/>
            <person name="Hu H."/>
            <person name="Zhang G."/>
            <person name="Kronauer D.J."/>
        </authorList>
    </citation>
    <scope>NUCLEOTIDE SEQUENCE [LARGE SCALE GENOMIC DNA]</scope>
</reference>
<evidence type="ECO:0000313" key="3">
    <source>
        <dbReference type="Proteomes" id="UP000053097"/>
    </source>
</evidence>
<proteinExistence type="predicted"/>
<name>A0A026WE05_OOCBI</name>
<feature type="chain" id="PRO_5012994734" evidence="1">
    <location>
        <begin position="16"/>
        <end position="105"/>
    </location>
</feature>
<dbReference type="Proteomes" id="UP000053097">
    <property type="component" value="Unassembled WGS sequence"/>
</dbReference>
<keyword evidence="3" id="KW-1185">Reference proteome</keyword>
<dbReference type="AlphaFoldDB" id="A0A026WE05"/>
<dbReference type="EMBL" id="KK107250">
    <property type="protein sequence ID" value="EZA54335.1"/>
    <property type="molecule type" value="Genomic_DNA"/>
</dbReference>
<keyword evidence="1" id="KW-0732">Signal</keyword>
<feature type="signal peptide" evidence="1">
    <location>
        <begin position="1"/>
        <end position="15"/>
    </location>
</feature>
<sequence>MIFFFFYLYPDLCPACLCPYRYHDLCLGPACPVNWSCADDRDHDRGPYHGHDPDPCLCRDPVDLCLDDLDLEIVNENANDVCFSYKREVLQLRRSAQNGKYQCLR</sequence>
<accession>A0A026WE05</accession>
<gene>
    <name evidence="2" type="ORF">X777_05565</name>
</gene>
<protein>
    <submittedName>
        <fullName evidence="2">Uncharacterized protein</fullName>
    </submittedName>
</protein>
<evidence type="ECO:0000313" key="2">
    <source>
        <dbReference type="EMBL" id="EZA54335.1"/>
    </source>
</evidence>
<evidence type="ECO:0000256" key="1">
    <source>
        <dbReference type="SAM" id="SignalP"/>
    </source>
</evidence>